<feature type="transmembrane region" description="Helical" evidence="1">
    <location>
        <begin position="12"/>
        <end position="35"/>
    </location>
</feature>
<dbReference type="EMBL" id="MPUH01000803">
    <property type="protein sequence ID" value="OMJ73686.1"/>
    <property type="molecule type" value="Genomic_DNA"/>
</dbReference>
<feature type="transmembrane region" description="Helical" evidence="1">
    <location>
        <begin position="255"/>
        <end position="279"/>
    </location>
</feature>
<keyword evidence="1" id="KW-0812">Transmembrane</keyword>
<protein>
    <submittedName>
        <fullName evidence="2">Uncharacterized protein</fullName>
    </submittedName>
</protein>
<evidence type="ECO:0000313" key="3">
    <source>
        <dbReference type="Proteomes" id="UP000187209"/>
    </source>
</evidence>
<keyword evidence="1" id="KW-0472">Membrane</keyword>
<name>A0A1R2BAA4_9CILI</name>
<reference evidence="2 3" key="1">
    <citation type="submission" date="2016-11" db="EMBL/GenBank/DDBJ databases">
        <title>The macronuclear genome of Stentor coeruleus: a giant cell with tiny introns.</title>
        <authorList>
            <person name="Slabodnick M."/>
            <person name="Ruby J.G."/>
            <person name="Reiff S.B."/>
            <person name="Swart E.C."/>
            <person name="Gosai S."/>
            <person name="Prabakaran S."/>
            <person name="Witkowska E."/>
            <person name="Larue G.E."/>
            <person name="Fisher S."/>
            <person name="Freeman R.M."/>
            <person name="Gunawardena J."/>
            <person name="Chu W."/>
            <person name="Stover N.A."/>
            <person name="Gregory B.D."/>
            <person name="Nowacki M."/>
            <person name="Derisi J."/>
            <person name="Roy S.W."/>
            <person name="Marshall W.F."/>
            <person name="Sood P."/>
        </authorList>
    </citation>
    <scope>NUCLEOTIDE SEQUENCE [LARGE SCALE GENOMIC DNA]</scope>
    <source>
        <strain evidence="2">WM001</strain>
    </source>
</reference>
<evidence type="ECO:0000256" key="1">
    <source>
        <dbReference type="SAM" id="Phobius"/>
    </source>
</evidence>
<evidence type="ECO:0000313" key="2">
    <source>
        <dbReference type="EMBL" id="OMJ73686.1"/>
    </source>
</evidence>
<sequence>MFFKNRKGTVVWYFVIALFIFIEFTGVYFLIQYFIDPQSKEVSNLSSILKLWNSTLPLFKSITALVSPNLHLYINKTDDWGVGVASFPEYTHLFHSRNSILFQNTSFYTKHQSNTSLEYNITTDIQLIIRQNDMNITSVIKDVLVHSLKIHHVTSKICRNLGIGFWDQETLACYVHYNTGKICIVLNEYFEVVSWYLKGCNGKGYLEEYWIRWKSSKDFWNYNYSVLFEVRSENDPFVYASYHGMDKFSQNSSQYFIIGVSIISFASFVLAFPIGIYCCKMKPKKYANIPEDNKA</sequence>
<keyword evidence="3" id="KW-1185">Reference proteome</keyword>
<comment type="caution">
    <text evidence="2">The sequence shown here is derived from an EMBL/GenBank/DDBJ whole genome shotgun (WGS) entry which is preliminary data.</text>
</comment>
<gene>
    <name evidence="2" type="ORF">SteCoe_27561</name>
</gene>
<dbReference type="AlphaFoldDB" id="A0A1R2BAA4"/>
<keyword evidence="1" id="KW-1133">Transmembrane helix</keyword>
<proteinExistence type="predicted"/>
<organism evidence="2 3">
    <name type="scientific">Stentor coeruleus</name>
    <dbReference type="NCBI Taxonomy" id="5963"/>
    <lineage>
        <taxon>Eukaryota</taxon>
        <taxon>Sar</taxon>
        <taxon>Alveolata</taxon>
        <taxon>Ciliophora</taxon>
        <taxon>Postciliodesmatophora</taxon>
        <taxon>Heterotrichea</taxon>
        <taxon>Heterotrichida</taxon>
        <taxon>Stentoridae</taxon>
        <taxon>Stentor</taxon>
    </lineage>
</organism>
<dbReference type="Proteomes" id="UP000187209">
    <property type="component" value="Unassembled WGS sequence"/>
</dbReference>
<accession>A0A1R2BAA4</accession>